<comment type="caution">
    <text evidence="1">The sequence shown here is derived from an EMBL/GenBank/DDBJ whole genome shotgun (WGS) entry which is preliminary data.</text>
</comment>
<evidence type="ECO:0000313" key="2">
    <source>
        <dbReference type="Proteomes" id="UP000326169"/>
    </source>
</evidence>
<reference evidence="1 2" key="1">
    <citation type="journal article" date="2019" name="J Genomics">
        <title>The Draft Genome of a Hydrogen-producing Cyanobacterium, Arthrospira platensis NIES-46.</title>
        <authorList>
            <person name="Suzuki S."/>
            <person name="Yamaguchi H."/>
            <person name="Kawachi M."/>
        </authorList>
    </citation>
    <scope>NUCLEOTIDE SEQUENCE [LARGE SCALE GENOMIC DNA]</scope>
    <source>
        <strain evidence="1 2">NIES-46</strain>
    </source>
</reference>
<keyword evidence="2" id="KW-1185">Reference proteome</keyword>
<dbReference type="Proteomes" id="UP000326169">
    <property type="component" value="Unassembled WGS sequence"/>
</dbReference>
<proteinExistence type="predicted"/>
<gene>
    <name evidence="1" type="ORF">NIES46_06040</name>
</gene>
<organism evidence="1 2">
    <name type="scientific">Limnospira platensis NIES-46</name>
    <dbReference type="NCBI Taxonomy" id="1236695"/>
    <lineage>
        <taxon>Bacteria</taxon>
        <taxon>Bacillati</taxon>
        <taxon>Cyanobacteriota</taxon>
        <taxon>Cyanophyceae</taxon>
        <taxon>Oscillatoriophycideae</taxon>
        <taxon>Oscillatoriales</taxon>
        <taxon>Sirenicapillariaceae</taxon>
        <taxon>Limnospira</taxon>
    </lineage>
</organism>
<protein>
    <submittedName>
        <fullName evidence="1">Uncharacterized protein</fullName>
    </submittedName>
</protein>
<accession>A0A5M3SZN0</accession>
<dbReference type="EMBL" id="BIMW01000026">
    <property type="protein sequence ID" value="GCE92564.1"/>
    <property type="molecule type" value="Genomic_DNA"/>
</dbReference>
<dbReference type="GeneID" id="301685991"/>
<sequence>MGAWEDIKAVYHALYKYADDHGGYMVAETHKWWIQVSIAHLANYVELPIQPLSQSLSTVTTLGKSVIQTL</sequence>
<dbReference type="RefSeq" id="WP_035737697.1">
    <property type="nucleotide sequence ID" value="NZ_BIMW01000026.1"/>
</dbReference>
<name>A0A5M3SZN0_LIMPL</name>
<evidence type="ECO:0000313" key="1">
    <source>
        <dbReference type="EMBL" id="GCE92564.1"/>
    </source>
</evidence>